<dbReference type="InterPro" id="IPR019752">
    <property type="entry name" value="Pyrv/ketoisovalerate_OxRed_cat"/>
</dbReference>
<dbReference type="Pfam" id="PF01558">
    <property type="entry name" value="POR"/>
    <property type="match status" value="1"/>
</dbReference>
<dbReference type="EC" id="1.2.1.58" evidence="3"/>
<dbReference type="SUPFAM" id="SSF53323">
    <property type="entry name" value="Pyruvate-ferredoxin oxidoreductase, PFOR, domain III"/>
    <property type="match status" value="1"/>
</dbReference>
<evidence type="ECO:0000256" key="1">
    <source>
        <dbReference type="ARBA" id="ARBA00023002"/>
    </source>
</evidence>
<evidence type="ECO:0000259" key="2">
    <source>
        <dbReference type="Pfam" id="PF01558"/>
    </source>
</evidence>
<evidence type="ECO:0000313" key="3">
    <source>
        <dbReference type="EMBL" id="MPM38663.1"/>
    </source>
</evidence>
<dbReference type="InterPro" id="IPR052554">
    <property type="entry name" value="2-oxoglutarate_synth_KorC"/>
</dbReference>
<dbReference type="PANTHER" id="PTHR42730:SF1">
    <property type="entry name" value="2-OXOGLUTARATE SYNTHASE SUBUNIT KORC"/>
    <property type="match status" value="1"/>
</dbReference>
<comment type="caution">
    <text evidence="3">The sequence shown here is derived from an EMBL/GenBank/DDBJ whole genome shotgun (WGS) entry which is preliminary data.</text>
</comment>
<reference evidence="3" key="1">
    <citation type="submission" date="2019-08" db="EMBL/GenBank/DDBJ databases">
        <authorList>
            <person name="Kucharzyk K."/>
            <person name="Murdoch R.W."/>
            <person name="Higgins S."/>
            <person name="Loffler F."/>
        </authorList>
    </citation>
    <scope>NUCLEOTIDE SEQUENCE</scope>
</reference>
<dbReference type="PANTHER" id="PTHR42730">
    <property type="entry name" value="2-OXOGLUTARATE SYNTHASE SUBUNIT KORC"/>
    <property type="match status" value="1"/>
</dbReference>
<dbReference type="GO" id="GO:0047110">
    <property type="term" value="F:phenylglyoxylate dehydrogenase (acylating) activity"/>
    <property type="evidence" value="ECO:0007669"/>
    <property type="project" value="UniProtKB-EC"/>
</dbReference>
<feature type="domain" description="Pyruvate/ketoisovalerate oxidoreductase catalytic" evidence="2">
    <location>
        <begin position="10"/>
        <end position="174"/>
    </location>
</feature>
<sequence length="182" mass="19562">MVEIICSGFGGQGVLVAGMILADAAMEQGKNVTWYPSYGSEMRGGTANCNVKVSDEEIASPYCRKLDILYTLNDAAIDKFEAMLRSGGLLLVNSDLAKPDRKYRDDIVVVKIPATEVAAELGNSRGTNVTMLGALASASPDFDVAYMRSAVDHYFAKKGKVNPKNALCFDRGAELAAKELKK</sequence>
<keyword evidence="1 3" id="KW-0560">Oxidoreductase</keyword>
<dbReference type="InterPro" id="IPR002869">
    <property type="entry name" value="Pyrv_flavodox_OxRed_cen"/>
</dbReference>
<dbReference type="EMBL" id="VSSQ01008360">
    <property type="protein sequence ID" value="MPM38663.1"/>
    <property type="molecule type" value="Genomic_DNA"/>
</dbReference>
<accession>A0A644ZIX1</accession>
<dbReference type="AlphaFoldDB" id="A0A644ZIX1"/>
<organism evidence="3">
    <name type="scientific">bioreactor metagenome</name>
    <dbReference type="NCBI Taxonomy" id="1076179"/>
    <lineage>
        <taxon>unclassified sequences</taxon>
        <taxon>metagenomes</taxon>
        <taxon>ecological metagenomes</taxon>
    </lineage>
</organism>
<protein>
    <submittedName>
        <fullName evidence="3">NADH-dependent phenylglyoxylate dehydrogenase subunit gamma</fullName>
        <ecNumber evidence="3">1.2.1.58</ecNumber>
    </submittedName>
</protein>
<dbReference type="Gene3D" id="3.40.920.10">
    <property type="entry name" value="Pyruvate-ferredoxin oxidoreductase, PFOR, domain III"/>
    <property type="match status" value="1"/>
</dbReference>
<proteinExistence type="predicted"/>
<name>A0A644ZIX1_9ZZZZ</name>
<gene>
    <name evidence="3" type="primary">padE_7</name>
    <name evidence="3" type="ORF">SDC9_85293</name>
</gene>